<keyword evidence="3 12" id="KW-0444">Lipid biosynthesis</keyword>
<protein>
    <recommendedName>
        <fullName evidence="14">Fatty acid desaturase domain-containing protein</fullName>
    </recommendedName>
</protein>
<dbReference type="InterPro" id="IPR005804">
    <property type="entry name" value="FA_desaturase_dom"/>
</dbReference>
<evidence type="ECO:0000256" key="7">
    <source>
        <dbReference type="ARBA" id="ARBA00023002"/>
    </source>
</evidence>
<dbReference type="GO" id="GO:0006636">
    <property type="term" value="P:unsaturated fatty acid biosynthetic process"/>
    <property type="evidence" value="ECO:0007669"/>
    <property type="project" value="TreeGrafter"/>
</dbReference>
<comment type="subcellular location">
    <subcellularLocation>
        <location evidence="1">Membrane</location>
        <topology evidence="1">Multi-pass membrane protein</topology>
    </subcellularLocation>
</comment>
<dbReference type="PRINTS" id="PR00075">
    <property type="entry name" value="FACDDSATRASE"/>
</dbReference>
<dbReference type="PANTHER" id="PTHR11351:SF31">
    <property type="entry name" value="DESATURASE 1, ISOFORM A-RELATED"/>
    <property type="match status" value="1"/>
</dbReference>
<keyword evidence="16" id="KW-1185">Reference proteome</keyword>
<dbReference type="CDD" id="cd03505">
    <property type="entry name" value="Delta9-FADS-like"/>
    <property type="match status" value="1"/>
</dbReference>
<comment type="similarity">
    <text evidence="2 12">Belongs to the fatty acid desaturase type 1 family.</text>
</comment>
<dbReference type="EMBL" id="CAJPIZ010008696">
    <property type="protein sequence ID" value="CAG2111320.1"/>
    <property type="molecule type" value="Genomic_DNA"/>
</dbReference>
<feature type="transmembrane region" description="Helical" evidence="13">
    <location>
        <begin position="339"/>
        <end position="361"/>
    </location>
</feature>
<evidence type="ECO:0000256" key="1">
    <source>
        <dbReference type="ARBA" id="ARBA00004141"/>
    </source>
</evidence>
<comment type="domain">
    <text evidence="12">The histidine box domains are involved in binding the catalytic metal ions.</text>
</comment>
<feature type="transmembrane region" description="Helical" evidence="13">
    <location>
        <begin position="47"/>
        <end position="69"/>
    </location>
</feature>
<dbReference type="Proteomes" id="UP000759131">
    <property type="component" value="Unassembled WGS sequence"/>
</dbReference>
<keyword evidence="5" id="KW-0276">Fatty acid metabolism</keyword>
<evidence type="ECO:0000256" key="5">
    <source>
        <dbReference type="ARBA" id="ARBA00022832"/>
    </source>
</evidence>
<evidence type="ECO:0000313" key="16">
    <source>
        <dbReference type="Proteomes" id="UP000759131"/>
    </source>
</evidence>
<keyword evidence="4 12" id="KW-0812">Transmembrane</keyword>
<evidence type="ECO:0000256" key="11">
    <source>
        <dbReference type="ARBA" id="ARBA00023160"/>
    </source>
</evidence>
<sequence>MIISRTQTENILLNNKNQNNNNVIITKPERVKYVKPAKIVPHQFEIAWFYVFFLPTIHSIAVYALYLHFTKGIGGWSELGLNVYYVSANILCMFGIIAGAHRLWSHRAYKAKWPLRLILGALQTATIQEDIYEWSLKHRLHHKFSDTDGDPTNISRGFLWAHIGWLFFKRHPTYLAKVPTIDTKDLLDDPIVKYQRMFYTFWVVLVRGTMFTAIPRLLFPHESWTYLVAMNVLFYVILLHYTWLVNSVAHMFGYRPYDKSIQPTDNTVLVYLAMGGGYHNYHHAFPQDYSGSEYGWEQNFNPTTLLIDMFAKIGWAYDRKKVSAEIIRMRTKRTGDTTALRRNASMAMDVVLGLLILYWPLPVIYGRKRNRDWENDLYFFKHKTKDECVLSMKNTIQNQIQTVILVPWSCRHNRPQVQPQYLHKSLQLKCHHNRHKLKRFQTMQNFVSFMKSHTISPILHTLLK</sequence>
<keyword evidence="11 12" id="KW-0275">Fatty acid biosynthesis</keyword>
<gene>
    <name evidence="15" type="ORF">OSB1V03_LOCUS11301</name>
</gene>
<evidence type="ECO:0000256" key="4">
    <source>
        <dbReference type="ARBA" id="ARBA00022692"/>
    </source>
</evidence>
<keyword evidence="6 13" id="KW-1133">Transmembrane helix</keyword>
<dbReference type="Pfam" id="PF00487">
    <property type="entry name" value="FA_desaturase"/>
    <property type="match status" value="1"/>
</dbReference>
<evidence type="ECO:0000256" key="9">
    <source>
        <dbReference type="ARBA" id="ARBA00023098"/>
    </source>
</evidence>
<keyword evidence="8" id="KW-0408">Iron</keyword>
<evidence type="ECO:0000256" key="8">
    <source>
        <dbReference type="ARBA" id="ARBA00023004"/>
    </source>
</evidence>
<feature type="transmembrane region" description="Helical" evidence="13">
    <location>
        <begin position="224"/>
        <end position="245"/>
    </location>
</feature>
<reference evidence="15" key="1">
    <citation type="submission" date="2020-11" db="EMBL/GenBank/DDBJ databases">
        <authorList>
            <person name="Tran Van P."/>
        </authorList>
    </citation>
    <scope>NUCLEOTIDE SEQUENCE</scope>
</reference>
<feature type="transmembrane region" description="Helical" evidence="13">
    <location>
        <begin position="81"/>
        <end position="104"/>
    </location>
</feature>
<comment type="cofactor">
    <cofactor evidence="12">
        <name>Fe(2+)</name>
        <dbReference type="ChEBI" id="CHEBI:29033"/>
    </cofactor>
</comment>
<evidence type="ECO:0000259" key="14">
    <source>
        <dbReference type="Pfam" id="PF00487"/>
    </source>
</evidence>
<evidence type="ECO:0000256" key="3">
    <source>
        <dbReference type="ARBA" id="ARBA00022516"/>
    </source>
</evidence>
<dbReference type="GO" id="GO:0005789">
    <property type="term" value="C:endoplasmic reticulum membrane"/>
    <property type="evidence" value="ECO:0007669"/>
    <property type="project" value="TreeGrafter"/>
</dbReference>
<dbReference type="InterPro" id="IPR015876">
    <property type="entry name" value="Acyl-CoA_DS"/>
</dbReference>
<keyword evidence="10 13" id="KW-0472">Membrane</keyword>
<accession>A0A7R9KWV4</accession>
<feature type="transmembrane region" description="Helical" evidence="13">
    <location>
        <begin position="197"/>
        <end position="218"/>
    </location>
</feature>
<dbReference type="OrthoDB" id="10260134at2759"/>
<keyword evidence="9" id="KW-0443">Lipid metabolism</keyword>
<feature type="domain" description="Fatty acid desaturase" evidence="14">
    <location>
        <begin position="90"/>
        <end position="287"/>
    </location>
</feature>
<evidence type="ECO:0000256" key="12">
    <source>
        <dbReference type="RuleBase" id="RU000581"/>
    </source>
</evidence>
<evidence type="ECO:0000256" key="10">
    <source>
        <dbReference type="ARBA" id="ARBA00023136"/>
    </source>
</evidence>
<dbReference type="AlphaFoldDB" id="A0A7R9KWV4"/>
<dbReference type="EMBL" id="OC863271">
    <property type="protein sequence ID" value="CAD7630890.1"/>
    <property type="molecule type" value="Genomic_DNA"/>
</dbReference>
<dbReference type="PANTHER" id="PTHR11351">
    <property type="entry name" value="ACYL-COA DESATURASE"/>
    <property type="match status" value="1"/>
</dbReference>
<evidence type="ECO:0000313" key="15">
    <source>
        <dbReference type="EMBL" id="CAD7630890.1"/>
    </source>
</evidence>
<dbReference type="GO" id="GO:0004768">
    <property type="term" value="F:stearoyl-CoA 9-desaturase activity"/>
    <property type="evidence" value="ECO:0007669"/>
    <property type="project" value="TreeGrafter"/>
</dbReference>
<dbReference type="GO" id="GO:0005506">
    <property type="term" value="F:iron ion binding"/>
    <property type="evidence" value="ECO:0007669"/>
    <property type="project" value="TreeGrafter"/>
</dbReference>
<evidence type="ECO:0000256" key="13">
    <source>
        <dbReference type="SAM" id="Phobius"/>
    </source>
</evidence>
<evidence type="ECO:0000256" key="2">
    <source>
        <dbReference type="ARBA" id="ARBA00009295"/>
    </source>
</evidence>
<keyword evidence="7 12" id="KW-0560">Oxidoreductase</keyword>
<name>A0A7R9KWV4_9ACAR</name>
<proteinExistence type="inferred from homology"/>
<evidence type="ECO:0000256" key="6">
    <source>
        <dbReference type="ARBA" id="ARBA00022989"/>
    </source>
</evidence>
<organism evidence="15">
    <name type="scientific">Medioppia subpectinata</name>
    <dbReference type="NCBI Taxonomy" id="1979941"/>
    <lineage>
        <taxon>Eukaryota</taxon>
        <taxon>Metazoa</taxon>
        <taxon>Ecdysozoa</taxon>
        <taxon>Arthropoda</taxon>
        <taxon>Chelicerata</taxon>
        <taxon>Arachnida</taxon>
        <taxon>Acari</taxon>
        <taxon>Acariformes</taxon>
        <taxon>Sarcoptiformes</taxon>
        <taxon>Oribatida</taxon>
        <taxon>Brachypylina</taxon>
        <taxon>Oppioidea</taxon>
        <taxon>Oppiidae</taxon>
        <taxon>Medioppia</taxon>
    </lineage>
</organism>